<gene>
    <name evidence="6" type="ORF">G3I67_14235</name>
</gene>
<dbReference type="InterPro" id="IPR036663">
    <property type="entry name" value="Fumarylacetoacetase_C_sf"/>
</dbReference>
<evidence type="ECO:0000259" key="5">
    <source>
        <dbReference type="Pfam" id="PF01557"/>
    </source>
</evidence>
<comment type="cofactor">
    <cofactor evidence="1">
        <name>Mg(2+)</name>
        <dbReference type="ChEBI" id="CHEBI:18420"/>
    </cofactor>
</comment>
<evidence type="ECO:0000256" key="1">
    <source>
        <dbReference type="ARBA" id="ARBA00001946"/>
    </source>
</evidence>
<dbReference type="PANTHER" id="PTHR42796:SF4">
    <property type="entry name" value="FUMARYLACETOACETATE HYDROLASE DOMAIN-CONTAINING PROTEIN 2A"/>
    <property type="match status" value="1"/>
</dbReference>
<dbReference type="GO" id="GO:0019752">
    <property type="term" value="P:carboxylic acid metabolic process"/>
    <property type="evidence" value="ECO:0007669"/>
    <property type="project" value="UniProtKB-ARBA"/>
</dbReference>
<protein>
    <submittedName>
        <fullName evidence="6">Fumarylacetoacetate hydrolase family protein</fullName>
    </submittedName>
</protein>
<proteinExistence type="inferred from homology"/>
<comment type="caution">
    <text evidence="6">The sequence shown here is derived from an EMBL/GenBank/DDBJ whole genome shotgun (WGS) entry which is preliminary data.</text>
</comment>
<name>A0A6B2R4K7_9BURK</name>
<evidence type="ECO:0000256" key="3">
    <source>
        <dbReference type="ARBA" id="ARBA00022723"/>
    </source>
</evidence>
<dbReference type="EMBL" id="JAAGRN010000012">
    <property type="protein sequence ID" value="NDY84389.1"/>
    <property type="molecule type" value="Genomic_DNA"/>
</dbReference>
<dbReference type="AlphaFoldDB" id="A0A6B2R4K7"/>
<keyword evidence="4 6" id="KW-0378">Hydrolase</keyword>
<dbReference type="GO" id="GO:0016853">
    <property type="term" value="F:isomerase activity"/>
    <property type="evidence" value="ECO:0007669"/>
    <property type="project" value="UniProtKB-ARBA"/>
</dbReference>
<evidence type="ECO:0000256" key="2">
    <source>
        <dbReference type="ARBA" id="ARBA00010211"/>
    </source>
</evidence>
<feature type="domain" description="Fumarylacetoacetase-like C-terminal" evidence="5">
    <location>
        <begin position="82"/>
        <end position="284"/>
    </location>
</feature>
<comment type="similarity">
    <text evidence="2">Belongs to the FAH family.</text>
</comment>
<accession>A0A6B2R4K7</accession>
<sequence length="285" mass="31253">MKLASYQYQGRVSYGIVVDDGGVVDLSSRIGTTYPTLLSLIQKQGWDAARQIAHEIARGSLNVDYNESDLTYLPLFLEPVTIHCIGLNYAAHAAEAGHKPPEFPRTFVKIPAALVGHGEAFEKPTLSPEFDFEGELAVVISQTGRNIPRKKAHEYIAGYTCFMDGSVRDYQFQRTLDQGKNFYRSSSIGPALVTADEVGDLDQLSLTTVVSGETMQHSKFDNLIFSVPQLIEYLSGITELRAGDVIATGTPEGVGFSRTPPRFLQHGDVVEVIIDKVGTLRNVVD</sequence>
<reference evidence="6" key="1">
    <citation type="submission" date="2020-02" db="EMBL/GenBank/DDBJ databases">
        <authorList>
            <person name="Chen W.-M."/>
        </authorList>
    </citation>
    <scope>NUCLEOTIDE SEQUENCE</scope>
    <source>
        <strain evidence="6">NBD-18</strain>
    </source>
</reference>
<dbReference type="FunFam" id="3.90.850.10:FF:000002">
    <property type="entry name" value="2-hydroxyhepta-2,4-diene-1,7-dioate isomerase"/>
    <property type="match status" value="1"/>
</dbReference>
<dbReference type="SUPFAM" id="SSF56529">
    <property type="entry name" value="FAH"/>
    <property type="match status" value="1"/>
</dbReference>
<dbReference type="Gene3D" id="3.90.850.10">
    <property type="entry name" value="Fumarylacetoacetase-like, C-terminal domain"/>
    <property type="match status" value="1"/>
</dbReference>
<keyword evidence="3" id="KW-0479">Metal-binding</keyword>
<organism evidence="6">
    <name type="scientific">Sheuella amnicola</name>
    <dbReference type="NCBI Taxonomy" id="2707330"/>
    <lineage>
        <taxon>Bacteria</taxon>
        <taxon>Pseudomonadati</taxon>
        <taxon>Pseudomonadota</taxon>
        <taxon>Betaproteobacteria</taxon>
        <taxon>Burkholderiales</taxon>
        <taxon>Alcaligenaceae</taxon>
        <taxon>Sheuella</taxon>
    </lineage>
</organism>
<dbReference type="InterPro" id="IPR011234">
    <property type="entry name" value="Fumarylacetoacetase-like_C"/>
</dbReference>
<dbReference type="GO" id="GO:0046872">
    <property type="term" value="F:metal ion binding"/>
    <property type="evidence" value="ECO:0007669"/>
    <property type="project" value="UniProtKB-KW"/>
</dbReference>
<evidence type="ECO:0000256" key="4">
    <source>
        <dbReference type="ARBA" id="ARBA00022801"/>
    </source>
</evidence>
<dbReference type="PANTHER" id="PTHR42796">
    <property type="entry name" value="FUMARYLACETOACETATE HYDROLASE DOMAIN-CONTAINING PROTEIN 2A-RELATED"/>
    <property type="match status" value="1"/>
</dbReference>
<dbReference type="InterPro" id="IPR051121">
    <property type="entry name" value="FAH"/>
</dbReference>
<dbReference type="RefSeq" id="WP_163656210.1">
    <property type="nucleotide sequence ID" value="NZ_JAAGRN010000012.1"/>
</dbReference>
<dbReference type="GO" id="GO:0016787">
    <property type="term" value="F:hydrolase activity"/>
    <property type="evidence" value="ECO:0007669"/>
    <property type="project" value="UniProtKB-KW"/>
</dbReference>
<dbReference type="Pfam" id="PF01557">
    <property type="entry name" value="FAA_hydrolase"/>
    <property type="match status" value="1"/>
</dbReference>
<evidence type="ECO:0000313" key="6">
    <source>
        <dbReference type="EMBL" id="NDY84389.1"/>
    </source>
</evidence>